<evidence type="ECO:0000313" key="1">
    <source>
        <dbReference type="EMBL" id="KAI3724519.1"/>
    </source>
</evidence>
<reference evidence="2" key="1">
    <citation type="journal article" date="2022" name="Mol. Ecol. Resour.">
        <title>The genomes of chicory, endive, great burdock and yacon provide insights into Asteraceae palaeo-polyploidization history and plant inulin production.</title>
        <authorList>
            <person name="Fan W."/>
            <person name="Wang S."/>
            <person name="Wang H."/>
            <person name="Wang A."/>
            <person name="Jiang F."/>
            <person name="Liu H."/>
            <person name="Zhao H."/>
            <person name="Xu D."/>
            <person name="Zhang Y."/>
        </authorList>
    </citation>
    <scope>NUCLEOTIDE SEQUENCE [LARGE SCALE GENOMIC DNA]</scope>
    <source>
        <strain evidence="2">cv. Punajuju</strain>
    </source>
</reference>
<dbReference type="Proteomes" id="UP001055811">
    <property type="component" value="Linkage Group LG06"/>
</dbReference>
<comment type="caution">
    <text evidence="1">The sequence shown here is derived from an EMBL/GenBank/DDBJ whole genome shotgun (WGS) entry which is preliminary data.</text>
</comment>
<protein>
    <submittedName>
        <fullName evidence="1">Uncharacterized protein</fullName>
    </submittedName>
</protein>
<dbReference type="EMBL" id="CM042014">
    <property type="protein sequence ID" value="KAI3724519.1"/>
    <property type="molecule type" value="Genomic_DNA"/>
</dbReference>
<accession>A0ACB9BR61</accession>
<organism evidence="1 2">
    <name type="scientific">Cichorium intybus</name>
    <name type="common">Chicory</name>
    <dbReference type="NCBI Taxonomy" id="13427"/>
    <lineage>
        <taxon>Eukaryota</taxon>
        <taxon>Viridiplantae</taxon>
        <taxon>Streptophyta</taxon>
        <taxon>Embryophyta</taxon>
        <taxon>Tracheophyta</taxon>
        <taxon>Spermatophyta</taxon>
        <taxon>Magnoliopsida</taxon>
        <taxon>eudicotyledons</taxon>
        <taxon>Gunneridae</taxon>
        <taxon>Pentapetalae</taxon>
        <taxon>asterids</taxon>
        <taxon>campanulids</taxon>
        <taxon>Asterales</taxon>
        <taxon>Asteraceae</taxon>
        <taxon>Cichorioideae</taxon>
        <taxon>Cichorieae</taxon>
        <taxon>Cichoriinae</taxon>
        <taxon>Cichorium</taxon>
    </lineage>
</organism>
<gene>
    <name evidence="1" type="ORF">L2E82_36300</name>
</gene>
<sequence length="148" mass="16777">MEKPNLLFIDCQNQKEAHPVVRPTPSSADPPLNRPLLSPAPPRPPPWSAAQSSPALVFKKMAKSKQRQHPNKKNSTPSDFEEDGWVIVKKQRVAIFIPPLPITPQQPQCQLAIHYIYSPQFPPNSLIILQIHPCQHWSPQNPTSLHER</sequence>
<keyword evidence="2" id="KW-1185">Reference proteome</keyword>
<name>A0ACB9BR61_CICIN</name>
<proteinExistence type="predicted"/>
<reference evidence="1 2" key="2">
    <citation type="journal article" date="2022" name="Mol. Ecol. Resour.">
        <title>The genomes of chicory, endive, great burdock and yacon provide insights into Asteraceae paleo-polyploidization history and plant inulin production.</title>
        <authorList>
            <person name="Fan W."/>
            <person name="Wang S."/>
            <person name="Wang H."/>
            <person name="Wang A."/>
            <person name="Jiang F."/>
            <person name="Liu H."/>
            <person name="Zhao H."/>
            <person name="Xu D."/>
            <person name="Zhang Y."/>
        </authorList>
    </citation>
    <scope>NUCLEOTIDE SEQUENCE [LARGE SCALE GENOMIC DNA]</scope>
    <source>
        <strain evidence="2">cv. Punajuju</strain>
        <tissue evidence="1">Leaves</tissue>
    </source>
</reference>
<evidence type="ECO:0000313" key="2">
    <source>
        <dbReference type="Proteomes" id="UP001055811"/>
    </source>
</evidence>